<accession>A0A067BRT8</accession>
<reference evidence="2 3" key="1">
    <citation type="journal article" date="2013" name="PLoS Genet.">
        <title>Distinctive expansion of potential virulence genes in the genome of the oomycete fish pathogen Saprolegnia parasitica.</title>
        <authorList>
            <person name="Jiang R.H."/>
            <person name="de Bruijn I."/>
            <person name="Haas B.J."/>
            <person name="Belmonte R."/>
            <person name="Lobach L."/>
            <person name="Christie J."/>
            <person name="van den Ackerveken G."/>
            <person name="Bottin A."/>
            <person name="Bulone V."/>
            <person name="Diaz-Moreno S.M."/>
            <person name="Dumas B."/>
            <person name="Fan L."/>
            <person name="Gaulin E."/>
            <person name="Govers F."/>
            <person name="Grenville-Briggs L.J."/>
            <person name="Horner N.R."/>
            <person name="Levin J.Z."/>
            <person name="Mammella M."/>
            <person name="Meijer H.J."/>
            <person name="Morris P."/>
            <person name="Nusbaum C."/>
            <person name="Oome S."/>
            <person name="Phillips A.J."/>
            <person name="van Rooyen D."/>
            <person name="Rzeszutek E."/>
            <person name="Saraiva M."/>
            <person name="Secombes C.J."/>
            <person name="Seidl M.F."/>
            <person name="Snel B."/>
            <person name="Stassen J.H."/>
            <person name="Sykes S."/>
            <person name="Tripathy S."/>
            <person name="van den Berg H."/>
            <person name="Vega-Arreguin J.C."/>
            <person name="Wawra S."/>
            <person name="Young S.K."/>
            <person name="Zeng Q."/>
            <person name="Dieguez-Uribeondo J."/>
            <person name="Russ C."/>
            <person name="Tyler B.M."/>
            <person name="van West P."/>
        </authorList>
    </citation>
    <scope>NUCLEOTIDE SEQUENCE [LARGE SCALE GENOMIC DNA]</scope>
    <source>
        <strain evidence="2 3">CBS 223.65</strain>
    </source>
</reference>
<organism evidence="2 3">
    <name type="scientific">Saprolegnia parasitica (strain CBS 223.65)</name>
    <dbReference type="NCBI Taxonomy" id="695850"/>
    <lineage>
        <taxon>Eukaryota</taxon>
        <taxon>Sar</taxon>
        <taxon>Stramenopiles</taxon>
        <taxon>Oomycota</taxon>
        <taxon>Saprolegniomycetes</taxon>
        <taxon>Saprolegniales</taxon>
        <taxon>Saprolegniaceae</taxon>
        <taxon>Saprolegnia</taxon>
    </lineage>
</organism>
<proteinExistence type="predicted"/>
<name>A0A067BRT8_SAPPC</name>
<evidence type="ECO:0000256" key="1">
    <source>
        <dbReference type="SAM" id="MobiDB-lite"/>
    </source>
</evidence>
<protein>
    <submittedName>
        <fullName evidence="2">Uncharacterized protein</fullName>
    </submittedName>
</protein>
<feature type="compositionally biased region" description="Basic and acidic residues" evidence="1">
    <location>
        <begin position="42"/>
        <end position="51"/>
    </location>
</feature>
<gene>
    <name evidence="2" type="ORF">SPRG_17180</name>
</gene>
<feature type="compositionally biased region" description="Low complexity" evidence="1">
    <location>
        <begin position="69"/>
        <end position="81"/>
    </location>
</feature>
<sequence length="200" mass="22152">MLDNPRFNQWFISNLRSNASFRRLVDVLRDYMEDYKCPRSKHSFEKKDASVRSRQRRRLPRDCRRLGLSASRGVSTSSPSSRTPWRLDPATGSCYHPMGTSGGTSLRASRRNEAFQTSPVPLTAQSSTLSDPSRASTIDTVTCLSAYKPSSTPRLASCPSTCDPARFPTRRFGSSPRVATPFLAACRSVCTSLATVAIHL</sequence>
<dbReference type="VEuPathDB" id="FungiDB:SPRG_17180"/>
<dbReference type="RefSeq" id="XP_012211903.1">
    <property type="nucleotide sequence ID" value="XM_012356513.1"/>
</dbReference>
<keyword evidence="3" id="KW-1185">Reference proteome</keyword>
<dbReference type="OrthoDB" id="77362at2759"/>
<dbReference type="KEGG" id="spar:SPRG_17180"/>
<evidence type="ECO:0000313" key="3">
    <source>
        <dbReference type="Proteomes" id="UP000030745"/>
    </source>
</evidence>
<dbReference type="AlphaFoldDB" id="A0A067BRT8"/>
<dbReference type="Proteomes" id="UP000030745">
    <property type="component" value="Unassembled WGS sequence"/>
</dbReference>
<feature type="region of interest" description="Disordered" evidence="1">
    <location>
        <begin position="42"/>
        <end position="89"/>
    </location>
</feature>
<dbReference type="GeneID" id="24138737"/>
<dbReference type="EMBL" id="KK583679">
    <property type="protein sequence ID" value="KDO17387.1"/>
    <property type="molecule type" value="Genomic_DNA"/>
</dbReference>
<evidence type="ECO:0000313" key="2">
    <source>
        <dbReference type="EMBL" id="KDO17387.1"/>
    </source>
</evidence>
<feature type="non-terminal residue" evidence="2">
    <location>
        <position position="200"/>
    </location>
</feature>